<dbReference type="EMBL" id="JAENIG010000001">
    <property type="protein sequence ID" value="MBK1853548.1"/>
    <property type="molecule type" value="Genomic_DNA"/>
</dbReference>
<name>A0AAE2S8S5_9BACT</name>
<accession>A0AAE2S8S5</accession>
<dbReference type="GO" id="GO:0017148">
    <property type="term" value="P:negative regulation of translation"/>
    <property type="evidence" value="ECO:0007669"/>
    <property type="project" value="UniProtKB-UniRule"/>
</dbReference>
<evidence type="ECO:0000313" key="4">
    <source>
        <dbReference type="Proteomes" id="UP000634206"/>
    </source>
</evidence>
<comment type="subcellular location">
    <subcellularLocation>
        <location evidence="2">Cytoplasm</location>
    </subcellularLocation>
</comment>
<protein>
    <recommendedName>
        <fullName evidence="2">Ribosomal silencing factor RsfS</fullName>
    </recommendedName>
</protein>
<sequence>MAIEGKELAIACARAAEEIQAEDIRVLDLTGVSSLTDFMVVCSGTSLPHLKAVMRDVEKEIIEKYGSSPHQAEGGSDSRWMVLDYIDVMVHVMHQELRDLYGLEDLWGEGKEVEWQDAAE</sequence>
<comment type="function">
    <text evidence="2">Functions as a ribosomal silencing factor. Interacts with ribosomal protein uL14 (rplN), blocking formation of intersubunit bridge B8. Prevents association of the 30S and 50S ribosomal subunits and the formation of functional ribosomes, thus repressing translation.</text>
</comment>
<keyword evidence="2" id="KW-0963">Cytoplasm</keyword>
<dbReference type="RefSeq" id="WP_309488145.1">
    <property type="nucleotide sequence ID" value="NZ_JAENIG010000001.1"/>
</dbReference>
<comment type="caution">
    <text evidence="3">The sequence shown here is derived from an EMBL/GenBank/DDBJ whole genome shotgun (WGS) entry which is preliminary data.</text>
</comment>
<dbReference type="PANTHER" id="PTHR21043:SF0">
    <property type="entry name" value="MITOCHONDRIAL ASSEMBLY OF RIBOSOMAL LARGE SUBUNIT PROTEIN 1"/>
    <property type="match status" value="1"/>
</dbReference>
<organism evidence="3 4">
    <name type="scientific">Oceaniferula flava</name>
    <dbReference type="NCBI Taxonomy" id="2800421"/>
    <lineage>
        <taxon>Bacteria</taxon>
        <taxon>Pseudomonadati</taxon>
        <taxon>Verrucomicrobiota</taxon>
        <taxon>Verrucomicrobiia</taxon>
        <taxon>Verrucomicrobiales</taxon>
        <taxon>Verrucomicrobiaceae</taxon>
        <taxon>Oceaniferula</taxon>
    </lineage>
</organism>
<dbReference type="Gene3D" id="3.30.460.10">
    <property type="entry name" value="Beta Polymerase, domain 2"/>
    <property type="match status" value="1"/>
</dbReference>
<dbReference type="GO" id="GO:0005737">
    <property type="term" value="C:cytoplasm"/>
    <property type="evidence" value="ECO:0007669"/>
    <property type="project" value="UniProtKB-SubCell"/>
</dbReference>
<dbReference type="PANTHER" id="PTHR21043">
    <property type="entry name" value="IOJAP SUPERFAMILY ORTHOLOG"/>
    <property type="match status" value="1"/>
</dbReference>
<keyword evidence="2" id="KW-0810">Translation regulation</keyword>
<comment type="subunit">
    <text evidence="2">Interacts with ribosomal protein uL14 (rplN).</text>
</comment>
<dbReference type="Proteomes" id="UP000634206">
    <property type="component" value="Unassembled WGS sequence"/>
</dbReference>
<evidence type="ECO:0000256" key="1">
    <source>
        <dbReference type="ARBA" id="ARBA00010574"/>
    </source>
</evidence>
<keyword evidence="4" id="KW-1185">Reference proteome</keyword>
<dbReference type="HAMAP" id="MF_01477">
    <property type="entry name" value="Iojap_RsfS"/>
    <property type="match status" value="1"/>
</dbReference>
<dbReference type="NCBIfam" id="TIGR00090">
    <property type="entry name" value="rsfS_iojap_ybeB"/>
    <property type="match status" value="1"/>
</dbReference>
<gene>
    <name evidence="2 3" type="primary">rsfS</name>
    <name evidence="3" type="ORF">JIN83_01120</name>
</gene>
<dbReference type="InterPro" id="IPR043519">
    <property type="entry name" value="NT_sf"/>
</dbReference>
<keyword evidence="2" id="KW-0678">Repressor</keyword>
<proteinExistence type="inferred from homology"/>
<evidence type="ECO:0000313" key="3">
    <source>
        <dbReference type="EMBL" id="MBK1853548.1"/>
    </source>
</evidence>
<comment type="similarity">
    <text evidence="1 2">Belongs to the Iojap/RsfS family.</text>
</comment>
<dbReference type="AlphaFoldDB" id="A0AAE2S8S5"/>
<dbReference type="InterPro" id="IPR004394">
    <property type="entry name" value="Iojap/RsfS/C7orf30"/>
</dbReference>
<reference evidence="3" key="1">
    <citation type="submission" date="2021-01" db="EMBL/GenBank/DDBJ databases">
        <title>Modified the classification status of verrucomicrobia.</title>
        <authorList>
            <person name="Feng X."/>
        </authorList>
    </citation>
    <scope>NUCLEOTIDE SEQUENCE</scope>
    <source>
        <strain evidence="3">5K15</strain>
    </source>
</reference>
<evidence type="ECO:0000256" key="2">
    <source>
        <dbReference type="HAMAP-Rule" id="MF_01477"/>
    </source>
</evidence>
<dbReference type="SUPFAM" id="SSF81301">
    <property type="entry name" value="Nucleotidyltransferase"/>
    <property type="match status" value="1"/>
</dbReference>
<dbReference type="GO" id="GO:0043023">
    <property type="term" value="F:ribosomal large subunit binding"/>
    <property type="evidence" value="ECO:0007669"/>
    <property type="project" value="TreeGrafter"/>
</dbReference>
<dbReference type="GO" id="GO:0090071">
    <property type="term" value="P:negative regulation of ribosome biogenesis"/>
    <property type="evidence" value="ECO:0007669"/>
    <property type="project" value="UniProtKB-UniRule"/>
</dbReference>
<dbReference type="GO" id="GO:0042256">
    <property type="term" value="P:cytosolic ribosome assembly"/>
    <property type="evidence" value="ECO:0007669"/>
    <property type="project" value="UniProtKB-UniRule"/>
</dbReference>
<dbReference type="Pfam" id="PF02410">
    <property type="entry name" value="RsfS"/>
    <property type="match status" value="1"/>
</dbReference>